<proteinExistence type="inferred from homology"/>
<dbReference type="SUPFAM" id="SSF46785">
    <property type="entry name" value="Winged helix' DNA-binding domain"/>
    <property type="match status" value="1"/>
</dbReference>
<evidence type="ECO:0000256" key="1">
    <source>
        <dbReference type="ARBA" id="ARBA00011046"/>
    </source>
</evidence>
<dbReference type="Pfam" id="PF03965">
    <property type="entry name" value="Penicillinase_R"/>
    <property type="match status" value="1"/>
</dbReference>
<evidence type="ECO:0000313" key="6">
    <source>
        <dbReference type="Proteomes" id="UP000708576"/>
    </source>
</evidence>
<dbReference type="InterPro" id="IPR005650">
    <property type="entry name" value="BlaI_family"/>
</dbReference>
<keyword evidence="2" id="KW-0805">Transcription regulation</keyword>
<name>A0ABS5JSH6_9BACT</name>
<protein>
    <submittedName>
        <fullName evidence="5">BlaI/MecI/CopY family transcriptional regulator</fullName>
    </submittedName>
</protein>
<evidence type="ECO:0000256" key="3">
    <source>
        <dbReference type="ARBA" id="ARBA00023125"/>
    </source>
</evidence>
<dbReference type="InterPro" id="IPR036388">
    <property type="entry name" value="WH-like_DNA-bd_sf"/>
</dbReference>
<evidence type="ECO:0000256" key="4">
    <source>
        <dbReference type="ARBA" id="ARBA00023163"/>
    </source>
</evidence>
<reference evidence="5 6" key="1">
    <citation type="journal article" date="2015" name="Int. J. Syst. Evol. Microbiol.">
        <title>Carboxylicivirga linearis sp. nov., isolated from a sea cucumber culture pond.</title>
        <authorList>
            <person name="Wang F.Q."/>
            <person name="Zhou Y.X."/>
            <person name="Lin X.Z."/>
            <person name="Chen G.J."/>
            <person name="Du Z.J."/>
        </authorList>
    </citation>
    <scope>NUCLEOTIDE SEQUENCE [LARGE SCALE GENOMIC DNA]</scope>
    <source>
        <strain evidence="5 6">FB218</strain>
    </source>
</reference>
<dbReference type="Proteomes" id="UP000708576">
    <property type="component" value="Unassembled WGS sequence"/>
</dbReference>
<accession>A0ABS5JSH6</accession>
<comment type="similarity">
    <text evidence="1">Belongs to the BlaI transcriptional regulatory family.</text>
</comment>
<evidence type="ECO:0000313" key="5">
    <source>
        <dbReference type="EMBL" id="MBS2097840.1"/>
    </source>
</evidence>
<keyword evidence="6" id="KW-1185">Reference proteome</keyword>
<comment type="caution">
    <text evidence="5">The sequence shown here is derived from an EMBL/GenBank/DDBJ whole genome shotgun (WGS) entry which is preliminary data.</text>
</comment>
<keyword evidence="3" id="KW-0238">DNA-binding</keyword>
<dbReference type="EMBL" id="JAGUCO010000003">
    <property type="protein sequence ID" value="MBS2097840.1"/>
    <property type="molecule type" value="Genomic_DNA"/>
</dbReference>
<dbReference type="InterPro" id="IPR036390">
    <property type="entry name" value="WH_DNA-bd_sf"/>
</dbReference>
<keyword evidence="4" id="KW-0804">Transcription</keyword>
<organism evidence="5 6">
    <name type="scientific">Carboxylicivirga linearis</name>
    <dbReference type="NCBI Taxonomy" id="1628157"/>
    <lineage>
        <taxon>Bacteria</taxon>
        <taxon>Pseudomonadati</taxon>
        <taxon>Bacteroidota</taxon>
        <taxon>Bacteroidia</taxon>
        <taxon>Marinilabiliales</taxon>
        <taxon>Marinilabiliaceae</taxon>
        <taxon>Carboxylicivirga</taxon>
    </lineage>
</organism>
<evidence type="ECO:0000256" key="2">
    <source>
        <dbReference type="ARBA" id="ARBA00023015"/>
    </source>
</evidence>
<sequence length="126" mass="14943">MKELTKAEEQMMHRFWEMGRTTVKAIVEQMPEPKPAINTVSTIVRSLADKKYVGFKQVGRGYEYFPIVEKAVYRKQFMSRMMSTYFQDSFKDLVSFFAKENKIKPEELDELIQEVKQDLKNENEQS</sequence>
<dbReference type="PIRSF" id="PIRSF019455">
    <property type="entry name" value="CopR_AtkY"/>
    <property type="match status" value="1"/>
</dbReference>
<gene>
    <name evidence="5" type="ORF">KEM10_06075</name>
</gene>
<dbReference type="Gene3D" id="1.10.10.10">
    <property type="entry name" value="Winged helix-like DNA-binding domain superfamily/Winged helix DNA-binding domain"/>
    <property type="match status" value="1"/>
</dbReference>
<dbReference type="Gene3D" id="1.10.4040.10">
    <property type="entry name" value="Penicillinase repressor domain"/>
    <property type="match status" value="1"/>
</dbReference>